<feature type="compositionally biased region" description="Basic and acidic residues" evidence="1">
    <location>
        <begin position="368"/>
        <end position="378"/>
    </location>
</feature>
<dbReference type="Proteomes" id="UP000019754">
    <property type="component" value="Unassembled WGS sequence"/>
</dbReference>
<dbReference type="STRING" id="1249481.D641_0109715"/>
<dbReference type="HOGENOM" id="CLU_482073_0_0_11"/>
<reference evidence="2 3" key="1">
    <citation type="journal article" date="2013" name="Genome Announc.">
        <title>Draft genome sequence of an Actinobacterium, Brachybacterium muris strain UCD-AY4.</title>
        <authorList>
            <person name="Lo J.R."/>
            <person name="Lang J.M."/>
            <person name="Darling A.E."/>
            <person name="Eisen J.A."/>
            <person name="Coil D.A."/>
        </authorList>
    </citation>
    <scope>NUCLEOTIDE SEQUENCE [LARGE SCALE GENOMIC DNA]</scope>
    <source>
        <strain evidence="2 3">UCD-AY4</strain>
    </source>
</reference>
<sequence>MKEGMLMSTDNERHASARRFLLHGAALRAGEPPWGQLRWLDVVQGAPLVLSTSARLLDLLLKASPGVLEPWDIDGSHLEVAPAEERAWTPAPRRYNDPVTVRAAMSAAHGALGHCSSCGARFQESAQSPSSRGALVQALKIQVALLVLELEDALNLTTDQVWQVLTRLIDADCEAGAQELTKGFLVELVRDAVIHPVKRPRGRPLVTDLAGGSSARLFSIDKFYEASEWPAVLRTVRELPTEARAEDDAPWLVALYWADPRFIVAIVPIEFASSAWSDGPPAPPAPGTSVHTDAVRRAQAQARELLASAGARPSESGSDPVDVSFAWGRPEHWFDFAGEEPAVADEHQYGAGGRSPSGREPAEEEDAESRSEAEDRPGAETPPAPSTDGRREPSESEHAAPRSRPLAGAVKSSPSLEVAYTHALAHPADTYRADHGLPSVSARGAFGRGTQLVVSEISAVSIAGQDASVSITVSQDRPAALPSARTTHGGELASITEEDLALESRVQISVKPSYSPPMVRTNASGRERVLEPLMVIDIDVDEDVDAAGLRVTVQALLEQVLAGLT</sequence>
<name>A0A022KXE6_9MICO</name>
<comment type="caution">
    <text evidence="2">The sequence shown here is derived from an EMBL/GenBank/DDBJ whole genome shotgun (WGS) entry which is preliminary data.</text>
</comment>
<evidence type="ECO:0000313" key="2">
    <source>
        <dbReference type="EMBL" id="EYT49026.1"/>
    </source>
</evidence>
<organism evidence="2 3">
    <name type="scientific">Brachybacterium muris UCD-AY4</name>
    <dbReference type="NCBI Taxonomy" id="1249481"/>
    <lineage>
        <taxon>Bacteria</taxon>
        <taxon>Bacillati</taxon>
        <taxon>Actinomycetota</taxon>
        <taxon>Actinomycetes</taxon>
        <taxon>Micrococcales</taxon>
        <taxon>Dermabacteraceae</taxon>
        <taxon>Brachybacterium</taxon>
    </lineage>
</organism>
<proteinExistence type="predicted"/>
<evidence type="ECO:0000256" key="1">
    <source>
        <dbReference type="SAM" id="MobiDB-lite"/>
    </source>
</evidence>
<evidence type="ECO:0000313" key="3">
    <source>
        <dbReference type="Proteomes" id="UP000019754"/>
    </source>
</evidence>
<accession>A0A022KXE6</accession>
<dbReference type="RefSeq" id="WP_017823469.1">
    <property type="nucleotide sequence ID" value="NZ_AORC01000011.1"/>
</dbReference>
<feature type="region of interest" description="Disordered" evidence="1">
    <location>
        <begin position="347"/>
        <end position="413"/>
    </location>
</feature>
<dbReference type="EMBL" id="AORC01000011">
    <property type="protein sequence ID" value="EYT49026.1"/>
    <property type="molecule type" value="Genomic_DNA"/>
</dbReference>
<feature type="compositionally biased region" description="Basic and acidic residues" evidence="1">
    <location>
        <begin position="388"/>
        <end position="400"/>
    </location>
</feature>
<keyword evidence="3" id="KW-1185">Reference proteome</keyword>
<dbReference type="AlphaFoldDB" id="A0A022KXE6"/>
<gene>
    <name evidence="2" type="ORF">D641_0109715</name>
</gene>
<protein>
    <submittedName>
        <fullName evidence="2">Uncharacterized protein</fullName>
    </submittedName>
</protein>